<dbReference type="Pfam" id="PF01263">
    <property type="entry name" value="Aldose_epim"/>
    <property type="match status" value="1"/>
</dbReference>
<sequence length="297" mass="33264">MNTELNSEYRQALQRAFDTPWLGPVGESVLLEKGNIRLQLFPQDGARITSLQAFGFEVLRQWESQRRAFQYGCFPMVPWAGRLGYATLNLGENQYLLPANKPPHALHGMACYSAWEVVEQKADAVMLRMPLGSPWPWEGEVLQMLTLEDDALILRLEIHSVSDSFPASAGWHPWFAKHLDPLHEDAELQVLFNADWQEEAGSNELPTGKKVPPQSGPWDDCFGFSSGLNVRLQWPGMLSMVMTSAAQSLVVFDKQPDATCVNPLTQAPNAINLTPQFVSAGLPLVIESRWQFNDEGK</sequence>
<accession>A0ABX5T5W7</accession>
<dbReference type="SUPFAM" id="SSF74650">
    <property type="entry name" value="Galactose mutarotase-like"/>
    <property type="match status" value="1"/>
</dbReference>
<gene>
    <name evidence="1" type="ORF">E4Z61_16310</name>
</gene>
<proteinExistence type="predicted"/>
<dbReference type="EMBL" id="CP038469">
    <property type="protein sequence ID" value="QBX81835.1"/>
    <property type="molecule type" value="Genomic_DNA"/>
</dbReference>
<evidence type="ECO:0000313" key="2">
    <source>
        <dbReference type="Proteomes" id="UP000296284"/>
    </source>
</evidence>
<dbReference type="InterPro" id="IPR014718">
    <property type="entry name" value="GH-type_carb-bd"/>
</dbReference>
<dbReference type="InterPro" id="IPR011013">
    <property type="entry name" value="Gal_mutarotase_sf_dom"/>
</dbReference>
<evidence type="ECO:0000313" key="1">
    <source>
        <dbReference type="EMBL" id="QBX81835.1"/>
    </source>
</evidence>
<organism evidence="1 2">
    <name type="scientific">Citrobacter tructae</name>
    <dbReference type="NCBI Taxonomy" id="2562449"/>
    <lineage>
        <taxon>Bacteria</taxon>
        <taxon>Pseudomonadati</taxon>
        <taxon>Pseudomonadota</taxon>
        <taxon>Gammaproteobacteria</taxon>
        <taxon>Enterobacterales</taxon>
        <taxon>Enterobacteriaceae</taxon>
        <taxon>Citrobacter</taxon>
    </lineage>
</organism>
<keyword evidence="2" id="KW-1185">Reference proteome</keyword>
<name>A0ABX5T5W7_9ENTR</name>
<dbReference type="InterPro" id="IPR008183">
    <property type="entry name" value="Aldose_1/G6P_1-epimerase"/>
</dbReference>
<dbReference type="Gene3D" id="2.70.98.10">
    <property type="match status" value="1"/>
</dbReference>
<dbReference type="Proteomes" id="UP000296284">
    <property type="component" value="Chromosome"/>
</dbReference>
<reference evidence="1 2" key="1">
    <citation type="submission" date="2019-03" db="EMBL/GenBank/DDBJ databases">
        <title>Complete genome sequence of Citrobacter sp. SNU WT2 isolated from diseased rainbow trout.</title>
        <authorList>
            <person name="Oh W.T."/>
            <person name="Park S.C."/>
        </authorList>
    </citation>
    <scope>NUCLEOTIDE SEQUENCE [LARGE SCALE GENOMIC DNA]</scope>
    <source>
        <strain evidence="1 2">SNU WT2</strain>
    </source>
</reference>
<dbReference type="RefSeq" id="WP_135323674.1">
    <property type="nucleotide sequence ID" value="NZ_CP038469.1"/>
</dbReference>
<protein>
    <submittedName>
        <fullName evidence="1">Aldose 1-epimerase</fullName>
    </submittedName>
</protein>